<dbReference type="RefSeq" id="WP_189060314.1">
    <property type="nucleotide sequence ID" value="NZ_BMMK01000023.1"/>
</dbReference>
<evidence type="ECO:0000313" key="2">
    <source>
        <dbReference type="EMBL" id="GGM68865.1"/>
    </source>
</evidence>
<evidence type="ECO:0000256" key="1">
    <source>
        <dbReference type="SAM" id="SignalP"/>
    </source>
</evidence>
<feature type="chain" id="PRO_5035321863" evidence="1">
    <location>
        <begin position="26"/>
        <end position="87"/>
    </location>
</feature>
<dbReference type="Proteomes" id="UP000637578">
    <property type="component" value="Unassembled WGS sequence"/>
</dbReference>
<reference evidence="2" key="2">
    <citation type="submission" date="2020-09" db="EMBL/GenBank/DDBJ databases">
        <authorList>
            <person name="Sun Q."/>
            <person name="Zhou Y."/>
        </authorList>
    </citation>
    <scope>NUCLEOTIDE SEQUENCE</scope>
    <source>
        <strain evidence="2">CGMCC 4.5737</strain>
    </source>
</reference>
<reference evidence="2" key="1">
    <citation type="journal article" date="2014" name="Int. J. Syst. Evol. Microbiol.">
        <title>Complete genome sequence of Corynebacterium casei LMG S-19264T (=DSM 44701T), isolated from a smear-ripened cheese.</title>
        <authorList>
            <consortium name="US DOE Joint Genome Institute (JGI-PGF)"/>
            <person name="Walter F."/>
            <person name="Albersmeier A."/>
            <person name="Kalinowski J."/>
            <person name="Ruckert C."/>
        </authorList>
    </citation>
    <scope>NUCLEOTIDE SEQUENCE</scope>
    <source>
        <strain evidence="2">CGMCC 4.5737</strain>
    </source>
</reference>
<gene>
    <name evidence="2" type="ORF">GCM10012275_44180</name>
</gene>
<keyword evidence="3" id="KW-1185">Reference proteome</keyword>
<sequence length="87" mass="8795">MFKKISGVIVATATALAMVAGPAAAGGGYVHEEDNDFNGAVNVVSGNQVQIPVGVCQNNIGLIGLVIAGGSPMIMKKCATAKAYQKF</sequence>
<keyword evidence="1" id="KW-0732">Signal</keyword>
<dbReference type="EMBL" id="BMMK01000023">
    <property type="protein sequence ID" value="GGM68865.1"/>
    <property type="molecule type" value="Genomic_DNA"/>
</dbReference>
<protein>
    <submittedName>
        <fullName evidence="2">Uncharacterized protein</fullName>
    </submittedName>
</protein>
<comment type="caution">
    <text evidence="2">The sequence shown here is derived from an EMBL/GenBank/DDBJ whole genome shotgun (WGS) entry which is preliminary data.</text>
</comment>
<evidence type="ECO:0000313" key="3">
    <source>
        <dbReference type="Proteomes" id="UP000637578"/>
    </source>
</evidence>
<dbReference type="AlphaFoldDB" id="A0A8J3FWS3"/>
<organism evidence="2 3">
    <name type="scientific">Longimycelium tulufanense</name>
    <dbReference type="NCBI Taxonomy" id="907463"/>
    <lineage>
        <taxon>Bacteria</taxon>
        <taxon>Bacillati</taxon>
        <taxon>Actinomycetota</taxon>
        <taxon>Actinomycetes</taxon>
        <taxon>Pseudonocardiales</taxon>
        <taxon>Pseudonocardiaceae</taxon>
        <taxon>Longimycelium</taxon>
    </lineage>
</organism>
<proteinExistence type="predicted"/>
<accession>A0A8J3FWS3</accession>
<feature type="signal peptide" evidence="1">
    <location>
        <begin position="1"/>
        <end position="25"/>
    </location>
</feature>
<name>A0A8J3FWS3_9PSEU</name>